<comment type="caution">
    <text evidence="1">The sequence shown here is derived from an EMBL/GenBank/DDBJ whole genome shotgun (WGS) entry which is preliminary data.</text>
</comment>
<keyword evidence="2" id="KW-1185">Reference proteome</keyword>
<organism evidence="1 2">
    <name type="scientific">Mycoemilia scoparia</name>
    <dbReference type="NCBI Taxonomy" id="417184"/>
    <lineage>
        <taxon>Eukaryota</taxon>
        <taxon>Fungi</taxon>
        <taxon>Fungi incertae sedis</taxon>
        <taxon>Zoopagomycota</taxon>
        <taxon>Kickxellomycotina</taxon>
        <taxon>Kickxellomycetes</taxon>
        <taxon>Kickxellales</taxon>
        <taxon>Kickxellaceae</taxon>
        <taxon>Mycoemilia</taxon>
    </lineage>
</organism>
<accession>A0A9W7ZJ31</accession>
<dbReference type="EMBL" id="JANBPU010000588">
    <property type="protein sequence ID" value="KAJ1910364.1"/>
    <property type="molecule type" value="Genomic_DNA"/>
</dbReference>
<name>A0A9W7ZJ31_9FUNG</name>
<dbReference type="AlphaFoldDB" id="A0A9W7ZJ31"/>
<reference evidence="1" key="1">
    <citation type="submission" date="2022-07" db="EMBL/GenBank/DDBJ databases">
        <title>Phylogenomic reconstructions and comparative analyses of Kickxellomycotina fungi.</title>
        <authorList>
            <person name="Reynolds N.K."/>
            <person name="Stajich J.E."/>
            <person name="Barry K."/>
            <person name="Grigoriev I.V."/>
            <person name="Crous P."/>
            <person name="Smith M.E."/>
        </authorList>
    </citation>
    <scope>NUCLEOTIDE SEQUENCE</scope>
    <source>
        <strain evidence="1">NBRC 100468</strain>
    </source>
</reference>
<gene>
    <name evidence="1" type="ORF">H4219_006228</name>
</gene>
<dbReference type="Proteomes" id="UP001150538">
    <property type="component" value="Unassembled WGS sequence"/>
</dbReference>
<sequence>MCDSSAFGESAAFGEGAVFADSSVFAEGATVFAESAAVFADSSVFAESAEFVLFDRYNNNKVSKRVKVEPDTVDRDSDAGQI</sequence>
<protein>
    <submittedName>
        <fullName evidence="1">Uncharacterized protein</fullName>
    </submittedName>
</protein>
<evidence type="ECO:0000313" key="1">
    <source>
        <dbReference type="EMBL" id="KAJ1910364.1"/>
    </source>
</evidence>
<proteinExistence type="predicted"/>
<evidence type="ECO:0000313" key="2">
    <source>
        <dbReference type="Proteomes" id="UP001150538"/>
    </source>
</evidence>
<feature type="non-terminal residue" evidence="1">
    <location>
        <position position="82"/>
    </location>
</feature>